<comment type="caution">
    <text evidence="1">The sequence shown here is derived from an EMBL/GenBank/DDBJ whole genome shotgun (WGS) entry which is preliminary data.</text>
</comment>
<evidence type="ECO:0000313" key="2">
    <source>
        <dbReference type="Proteomes" id="UP001500192"/>
    </source>
</evidence>
<proteinExistence type="predicted"/>
<name>A0ABP8VIA4_9PSEU</name>
<dbReference type="EMBL" id="BAABIB010000137">
    <property type="protein sequence ID" value="GAA4664074.1"/>
    <property type="molecule type" value="Genomic_DNA"/>
</dbReference>
<gene>
    <name evidence="1" type="ORF">GCM10023214_66140</name>
</gene>
<accession>A0ABP8VIA4</accession>
<keyword evidence="2" id="KW-1185">Reference proteome</keyword>
<protein>
    <recommendedName>
        <fullName evidence="3">Homeodomain-like domain-containing protein</fullName>
    </recommendedName>
</protein>
<dbReference type="RefSeq" id="WP_346056073.1">
    <property type="nucleotide sequence ID" value="NZ_BAABIB010000137.1"/>
</dbReference>
<evidence type="ECO:0008006" key="3">
    <source>
        <dbReference type="Google" id="ProtNLM"/>
    </source>
</evidence>
<organism evidence="1 2">
    <name type="scientific">Amycolatopsis dongchuanensis</name>
    <dbReference type="NCBI Taxonomy" id="1070866"/>
    <lineage>
        <taxon>Bacteria</taxon>
        <taxon>Bacillati</taxon>
        <taxon>Actinomycetota</taxon>
        <taxon>Actinomycetes</taxon>
        <taxon>Pseudonocardiales</taxon>
        <taxon>Pseudonocardiaceae</taxon>
        <taxon>Amycolatopsis</taxon>
    </lineage>
</organism>
<dbReference type="Proteomes" id="UP001500192">
    <property type="component" value="Unassembled WGS sequence"/>
</dbReference>
<evidence type="ECO:0000313" key="1">
    <source>
        <dbReference type="EMBL" id="GAA4664074.1"/>
    </source>
</evidence>
<sequence>MTETERNAAMVATLALLSAQNASRALADERQLTLLGHRYIAAGLPVEAVCVALRISKATWYRRVAELDDKLADVSPADVIAAADQARAELREGSERC</sequence>
<reference evidence="2" key="1">
    <citation type="journal article" date="2019" name="Int. J. Syst. Evol. Microbiol.">
        <title>The Global Catalogue of Microorganisms (GCM) 10K type strain sequencing project: providing services to taxonomists for standard genome sequencing and annotation.</title>
        <authorList>
            <consortium name="The Broad Institute Genomics Platform"/>
            <consortium name="The Broad Institute Genome Sequencing Center for Infectious Disease"/>
            <person name="Wu L."/>
            <person name="Ma J."/>
        </authorList>
    </citation>
    <scope>NUCLEOTIDE SEQUENCE [LARGE SCALE GENOMIC DNA]</scope>
    <source>
        <strain evidence="2">JCM 18054</strain>
    </source>
</reference>